<keyword evidence="3" id="KW-1185">Reference proteome</keyword>
<evidence type="ECO:0000313" key="2">
    <source>
        <dbReference type="EMBL" id="KAK3765948.1"/>
    </source>
</evidence>
<dbReference type="EMBL" id="JAWDGP010004263">
    <property type="protein sequence ID" value="KAK3765948.1"/>
    <property type="molecule type" value="Genomic_DNA"/>
</dbReference>
<reference evidence="2" key="1">
    <citation type="journal article" date="2023" name="G3 (Bethesda)">
        <title>A reference genome for the long-term kleptoplast-retaining sea slug Elysia crispata morphotype clarki.</title>
        <authorList>
            <person name="Eastman K.E."/>
            <person name="Pendleton A.L."/>
            <person name="Shaikh M.A."/>
            <person name="Suttiyut T."/>
            <person name="Ogas R."/>
            <person name="Tomko P."/>
            <person name="Gavelis G."/>
            <person name="Widhalm J.R."/>
            <person name="Wisecaver J.H."/>
        </authorList>
    </citation>
    <scope>NUCLEOTIDE SEQUENCE</scope>
    <source>
        <strain evidence="2">ECLA1</strain>
    </source>
</reference>
<feature type="compositionally biased region" description="Low complexity" evidence="1">
    <location>
        <begin position="31"/>
        <end position="42"/>
    </location>
</feature>
<accession>A0AAE0ZAW1</accession>
<comment type="caution">
    <text evidence="2">The sequence shown here is derived from an EMBL/GenBank/DDBJ whole genome shotgun (WGS) entry which is preliminary data.</text>
</comment>
<name>A0AAE0ZAW1_9GAST</name>
<gene>
    <name evidence="2" type="ORF">RRG08_002192</name>
</gene>
<dbReference type="AlphaFoldDB" id="A0AAE0ZAW1"/>
<sequence>MQYRYYSGASRRRQISPHPQNCDAGRVIAQSPSHGGSRWGRSGHQELSSTNVCVSILAELRPSRGSRCRVRAS</sequence>
<evidence type="ECO:0000313" key="3">
    <source>
        <dbReference type="Proteomes" id="UP001283361"/>
    </source>
</evidence>
<dbReference type="Proteomes" id="UP001283361">
    <property type="component" value="Unassembled WGS sequence"/>
</dbReference>
<feature type="region of interest" description="Disordered" evidence="1">
    <location>
        <begin position="1"/>
        <end position="47"/>
    </location>
</feature>
<organism evidence="2 3">
    <name type="scientific">Elysia crispata</name>
    <name type="common">lettuce slug</name>
    <dbReference type="NCBI Taxonomy" id="231223"/>
    <lineage>
        <taxon>Eukaryota</taxon>
        <taxon>Metazoa</taxon>
        <taxon>Spiralia</taxon>
        <taxon>Lophotrochozoa</taxon>
        <taxon>Mollusca</taxon>
        <taxon>Gastropoda</taxon>
        <taxon>Heterobranchia</taxon>
        <taxon>Euthyneura</taxon>
        <taxon>Panpulmonata</taxon>
        <taxon>Sacoglossa</taxon>
        <taxon>Placobranchoidea</taxon>
        <taxon>Plakobranchidae</taxon>
        <taxon>Elysia</taxon>
    </lineage>
</organism>
<protein>
    <submittedName>
        <fullName evidence="2">Uncharacterized protein</fullName>
    </submittedName>
</protein>
<evidence type="ECO:0000256" key="1">
    <source>
        <dbReference type="SAM" id="MobiDB-lite"/>
    </source>
</evidence>
<proteinExistence type="predicted"/>